<evidence type="ECO:0000313" key="1">
    <source>
        <dbReference type="EMBL" id="URI06621.1"/>
    </source>
</evidence>
<gene>
    <name evidence="1" type="ORF">MW290_12010</name>
</gene>
<evidence type="ECO:0000313" key="2">
    <source>
        <dbReference type="Proteomes" id="UP001056201"/>
    </source>
</evidence>
<name>A0ABY4S6B4_AQUTE</name>
<reference evidence="1" key="1">
    <citation type="submission" date="2022-05" db="EMBL/GenBank/DDBJ databases">
        <title>An RpoN-dependent PEP-CTERM gene is involved in floc formation of an Aquincola tertiaricarbonis strain.</title>
        <authorList>
            <person name="Qiu D."/>
            <person name="Xia M."/>
        </authorList>
    </citation>
    <scope>NUCLEOTIDE SEQUENCE</scope>
    <source>
        <strain evidence="1">RN12</strain>
    </source>
</reference>
<sequence>MGFPSGYFVSSRSGRLQVTFSGKWSVSNSDPVANNGTWQLALRCLVGEGSDRLTATMNLTNNTAVLERDYPGGNVPVFVGIELLGYTLGGAGSISARKLRVRCRLYKK</sequence>
<proteinExistence type="predicted"/>
<dbReference type="EMBL" id="CP097635">
    <property type="protein sequence ID" value="URI06621.1"/>
    <property type="molecule type" value="Genomic_DNA"/>
</dbReference>
<dbReference type="RefSeq" id="WP_250194883.1">
    <property type="nucleotide sequence ID" value="NZ_CP097635.1"/>
</dbReference>
<accession>A0ABY4S6B4</accession>
<dbReference type="Proteomes" id="UP001056201">
    <property type="component" value="Chromosome 1"/>
</dbReference>
<organism evidence="1 2">
    <name type="scientific">Aquincola tertiaricarbonis</name>
    <dbReference type="NCBI Taxonomy" id="391953"/>
    <lineage>
        <taxon>Bacteria</taxon>
        <taxon>Pseudomonadati</taxon>
        <taxon>Pseudomonadota</taxon>
        <taxon>Betaproteobacteria</taxon>
        <taxon>Burkholderiales</taxon>
        <taxon>Sphaerotilaceae</taxon>
        <taxon>Aquincola</taxon>
    </lineage>
</organism>
<protein>
    <submittedName>
        <fullName evidence="1">Uncharacterized protein</fullName>
    </submittedName>
</protein>
<keyword evidence="2" id="KW-1185">Reference proteome</keyword>